<dbReference type="CDD" id="cd01992">
    <property type="entry name" value="TilS_N"/>
    <property type="match status" value="1"/>
</dbReference>
<sequence>MARGLIISPHSKTTSHLILTSISRASSSLTKFTTNPLTASPNNLLRSSLSNPSNRVLCCNCSTAQHCNDPIDMSRYREAFAKRMAMAGLKPHHRVALGVSGGPDSMALCVLTADWKTGGFSAATKESGEFVEGLLAIVVDHGLRVESKDEANAVRHRVLNMEFMHIVILLEQMQAELFILRLSRNSGVLGLAGMAFTSQLFPTCANFNGKSSNGIVLMRPLLEFSKEDMYKQGYAVIDLEILDPSNIKDVCLSKFVSLLLQTSLTAAGCYLCAAPGSKGTKVLVCCCVDSSFLSRMELLHTDTYEGHNRYISSEVEQIIADGESLSDQMVPDASDLQFLDEISSESVLIQAKRLKIISESTHRSIASLQGGETVRFRSKNEVSDCKLRNDVEPVASSLSRTLLPGQIGYFMNRFLIRWKLNKEIPDGAYFLDEGDFDRDSGAESQPYCCRSCLVDNGIAVEVRHMIDADWLYLVKLLECGKEENSQQQRIGFATKLEQGTETIDVCANYTRKSAQRALRTLKSIPVAARRGLPVLVSRQGLLLSIPSVCFNHCPCLNVSAEFKPIVPLGGGHRSVKMYVKEYHHLPCPSSFLKENGVNHCFHGASSCCSNQDKKALSIKQKTFTYRSWYATGTNRKFTTWTTGHTPPSNISAGRKSLFKSSFT</sequence>
<protein>
    <recommendedName>
        <fullName evidence="1">tRNA(Ile)-lysidine synthetase</fullName>
        <ecNumber evidence="1">6.3.4.19</ecNumber>
    </recommendedName>
</protein>
<evidence type="ECO:0000313" key="8">
    <source>
        <dbReference type="EMBL" id="KAK3041676.1"/>
    </source>
</evidence>
<evidence type="ECO:0000259" key="7">
    <source>
        <dbReference type="Pfam" id="PF01171"/>
    </source>
</evidence>
<dbReference type="Pfam" id="PF01171">
    <property type="entry name" value="ATP_bind_3"/>
    <property type="match status" value="1"/>
</dbReference>
<dbReference type="InterPro" id="IPR012795">
    <property type="entry name" value="tRNA_Ile_lys_synt_N"/>
</dbReference>
<dbReference type="InterPro" id="IPR011063">
    <property type="entry name" value="TilS/TtcA_N"/>
</dbReference>
<gene>
    <name evidence="8" type="ORF">RJ639_001486</name>
</gene>
<dbReference type="InterPro" id="IPR014729">
    <property type="entry name" value="Rossmann-like_a/b/a_fold"/>
</dbReference>
<dbReference type="GO" id="GO:0008033">
    <property type="term" value="P:tRNA processing"/>
    <property type="evidence" value="ECO:0007669"/>
    <property type="project" value="UniProtKB-KW"/>
</dbReference>
<keyword evidence="5" id="KW-0067">ATP-binding</keyword>
<comment type="catalytic activity">
    <reaction evidence="6">
        <text>cytidine(34) in tRNA(Ile2) + L-lysine + ATP = lysidine(34) in tRNA(Ile2) + AMP + diphosphate + H(+)</text>
        <dbReference type="Rhea" id="RHEA:43744"/>
        <dbReference type="Rhea" id="RHEA-COMP:10625"/>
        <dbReference type="Rhea" id="RHEA-COMP:10670"/>
        <dbReference type="ChEBI" id="CHEBI:15378"/>
        <dbReference type="ChEBI" id="CHEBI:30616"/>
        <dbReference type="ChEBI" id="CHEBI:32551"/>
        <dbReference type="ChEBI" id="CHEBI:33019"/>
        <dbReference type="ChEBI" id="CHEBI:82748"/>
        <dbReference type="ChEBI" id="CHEBI:83665"/>
        <dbReference type="ChEBI" id="CHEBI:456215"/>
        <dbReference type="EC" id="6.3.4.19"/>
    </reaction>
</comment>
<dbReference type="EC" id="6.3.4.19" evidence="1"/>
<evidence type="ECO:0000256" key="4">
    <source>
        <dbReference type="ARBA" id="ARBA00022741"/>
    </source>
</evidence>
<name>A0AA88X7X7_9ASTE</name>
<dbReference type="GO" id="GO:0032267">
    <property type="term" value="F:tRNA(Ile)-lysidine synthase activity"/>
    <property type="evidence" value="ECO:0007669"/>
    <property type="project" value="UniProtKB-EC"/>
</dbReference>
<keyword evidence="4" id="KW-0547">Nucleotide-binding</keyword>
<evidence type="ECO:0000256" key="3">
    <source>
        <dbReference type="ARBA" id="ARBA00022694"/>
    </source>
</evidence>
<dbReference type="InterPro" id="IPR012094">
    <property type="entry name" value="tRNA_Ile_lys_synt"/>
</dbReference>
<organism evidence="8 9">
    <name type="scientific">Escallonia herrerae</name>
    <dbReference type="NCBI Taxonomy" id="1293975"/>
    <lineage>
        <taxon>Eukaryota</taxon>
        <taxon>Viridiplantae</taxon>
        <taxon>Streptophyta</taxon>
        <taxon>Embryophyta</taxon>
        <taxon>Tracheophyta</taxon>
        <taxon>Spermatophyta</taxon>
        <taxon>Magnoliopsida</taxon>
        <taxon>eudicotyledons</taxon>
        <taxon>Gunneridae</taxon>
        <taxon>Pentapetalae</taxon>
        <taxon>asterids</taxon>
        <taxon>campanulids</taxon>
        <taxon>Escalloniales</taxon>
        <taxon>Escalloniaceae</taxon>
        <taxon>Escallonia</taxon>
    </lineage>
</organism>
<dbReference type="PANTHER" id="PTHR43033">
    <property type="entry name" value="TRNA(ILE)-LYSIDINE SYNTHASE-RELATED"/>
    <property type="match status" value="1"/>
</dbReference>
<reference evidence="8" key="1">
    <citation type="submission" date="2022-12" db="EMBL/GenBank/DDBJ databases">
        <title>Draft genome assemblies for two species of Escallonia (Escalloniales).</title>
        <authorList>
            <person name="Chanderbali A."/>
            <person name="Dervinis C."/>
            <person name="Anghel I."/>
            <person name="Soltis D."/>
            <person name="Soltis P."/>
            <person name="Zapata F."/>
        </authorList>
    </citation>
    <scope>NUCLEOTIDE SEQUENCE</scope>
    <source>
        <strain evidence="8">UCBG64.0493</strain>
        <tissue evidence="8">Leaf</tissue>
    </source>
</reference>
<evidence type="ECO:0000256" key="5">
    <source>
        <dbReference type="ARBA" id="ARBA00022840"/>
    </source>
</evidence>
<evidence type="ECO:0000256" key="1">
    <source>
        <dbReference type="ARBA" id="ARBA00013267"/>
    </source>
</evidence>
<feature type="domain" description="tRNA(Ile)-lysidine/2-thiocytidine synthase N-terminal" evidence="7">
    <location>
        <begin position="95"/>
        <end position="164"/>
    </location>
</feature>
<dbReference type="Gene3D" id="3.40.50.620">
    <property type="entry name" value="HUPs"/>
    <property type="match status" value="2"/>
</dbReference>
<evidence type="ECO:0000313" key="9">
    <source>
        <dbReference type="Proteomes" id="UP001188597"/>
    </source>
</evidence>
<comment type="caution">
    <text evidence="8">The sequence shown here is derived from an EMBL/GenBank/DDBJ whole genome shotgun (WGS) entry which is preliminary data.</text>
</comment>
<dbReference type="GO" id="GO:0005524">
    <property type="term" value="F:ATP binding"/>
    <property type="evidence" value="ECO:0007669"/>
    <property type="project" value="UniProtKB-KW"/>
</dbReference>
<dbReference type="Proteomes" id="UP001188597">
    <property type="component" value="Unassembled WGS sequence"/>
</dbReference>
<keyword evidence="2" id="KW-0436">Ligase</keyword>
<proteinExistence type="predicted"/>
<dbReference type="AlphaFoldDB" id="A0AA88X7X7"/>
<keyword evidence="3" id="KW-0819">tRNA processing</keyword>
<dbReference type="EMBL" id="JAVXUP010000030">
    <property type="protein sequence ID" value="KAK3041676.1"/>
    <property type="molecule type" value="Genomic_DNA"/>
</dbReference>
<accession>A0AA88X7X7</accession>
<dbReference type="SUPFAM" id="SSF52402">
    <property type="entry name" value="Adenine nucleotide alpha hydrolases-like"/>
    <property type="match status" value="1"/>
</dbReference>
<dbReference type="PANTHER" id="PTHR43033:SF5">
    <property type="entry name" value="TRNA(ILE)-LYSIDINE SYNTHETASE"/>
    <property type="match status" value="1"/>
</dbReference>
<evidence type="ECO:0000256" key="2">
    <source>
        <dbReference type="ARBA" id="ARBA00022598"/>
    </source>
</evidence>
<evidence type="ECO:0000256" key="6">
    <source>
        <dbReference type="ARBA" id="ARBA00048539"/>
    </source>
</evidence>
<keyword evidence="9" id="KW-1185">Reference proteome</keyword>